<keyword evidence="1" id="KW-0175">Coiled coil</keyword>
<protein>
    <submittedName>
        <fullName evidence="4">DUF2399 domain-containing protein</fullName>
    </submittedName>
</protein>
<proteinExistence type="predicted"/>
<evidence type="ECO:0000256" key="1">
    <source>
        <dbReference type="SAM" id="Coils"/>
    </source>
</evidence>
<evidence type="ECO:0000259" key="2">
    <source>
        <dbReference type="Pfam" id="PF09983"/>
    </source>
</evidence>
<evidence type="ECO:0000313" key="5">
    <source>
        <dbReference type="Proteomes" id="UP000283981"/>
    </source>
</evidence>
<reference evidence="5 6" key="1">
    <citation type="submission" date="2018-08" db="EMBL/GenBank/DDBJ databases">
        <title>A genome reference for cultivated species of the human gut microbiota.</title>
        <authorList>
            <person name="Zou Y."/>
            <person name="Xue W."/>
            <person name="Luo G."/>
        </authorList>
    </citation>
    <scope>NUCLEOTIDE SEQUENCE [LARGE SCALE GENOMIC DNA]</scope>
    <source>
        <strain evidence="3 6">AF27-4BH</strain>
        <strain evidence="4 5">AM21-18</strain>
    </source>
</reference>
<dbReference type="Proteomes" id="UP000283981">
    <property type="component" value="Unassembled WGS sequence"/>
</dbReference>
<evidence type="ECO:0000313" key="4">
    <source>
        <dbReference type="EMBL" id="RHG80447.1"/>
    </source>
</evidence>
<organism evidence="4 5">
    <name type="scientific">Mediterraneibacter gnavus</name>
    <name type="common">Ruminococcus gnavus</name>
    <dbReference type="NCBI Taxonomy" id="33038"/>
    <lineage>
        <taxon>Bacteria</taxon>
        <taxon>Bacillati</taxon>
        <taxon>Bacillota</taxon>
        <taxon>Clostridia</taxon>
        <taxon>Lachnospirales</taxon>
        <taxon>Lachnospiraceae</taxon>
        <taxon>Mediterraneibacter</taxon>
    </lineage>
</organism>
<dbReference type="Pfam" id="PF09983">
    <property type="entry name" value="JetD_C"/>
    <property type="match status" value="1"/>
</dbReference>
<dbReference type="EMBL" id="QRIS01000030">
    <property type="protein sequence ID" value="RHG80447.1"/>
    <property type="molecule type" value="Genomic_DNA"/>
</dbReference>
<sequence length="419" mass="49689">MMTWILGKIVELLESGETNWRTEKCGRKTLNNSAKSASEIPPLYQGCSREKAIQEAIDLQEKGLVKINWLIRGSDIKSLVFHLEDRDQFYQLYRENVKPRFIPKQQRLWKYQEFLRKEMSVVQKPWIRSYYVDLLEKSEKNNGNWEPDERLKQVRQYAKCFRELDKLQKLTYAKVFASNSLEGSKNFTKEMKQYVIRQARKTNPDRTKLLDDIEVLEEIVLIRDCYQSMYIKGELLLYFVDDRGRTAAVNTKIWKYGTILEGESLLHAELEPEQPQIQKVIIFENKMNFVMAPYEEGTLYLFVGGYPGPKVCRILHKLNKISKKRQRHIDVYHSGDLDYGGIRIFQYERNQVFPDLKPLQMDADTYLQHQQYSYPIREETKRKLKKLEDGNEQIKQLLELIIQEGRGIEQESFIEVDLC</sequence>
<evidence type="ECO:0000313" key="6">
    <source>
        <dbReference type="Proteomes" id="UP000286137"/>
    </source>
</evidence>
<dbReference type="STRING" id="33038.GCA_900067245_01867"/>
<comment type="caution">
    <text evidence="4">The sequence shown here is derived from an EMBL/GenBank/DDBJ whole genome shotgun (WGS) entry which is preliminary data.</text>
</comment>
<gene>
    <name evidence="4" type="ORF">DW243_14820</name>
    <name evidence="3" type="ORF">DWY88_10050</name>
</gene>
<dbReference type="Proteomes" id="UP000286137">
    <property type="component" value="Unassembled WGS sequence"/>
</dbReference>
<dbReference type="AlphaFoldDB" id="A0A2N5NKY3"/>
<dbReference type="InterPro" id="IPR024534">
    <property type="entry name" value="JetD_C"/>
</dbReference>
<feature type="domain" description="Wadjet protein JetD C-terminal" evidence="2">
    <location>
        <begin position="265"/>
        <end position="412"/>
    </location>
</feature>
<accession>A0A2N5NKY3</accession>
<name>A0A2N5NKY3_MEDGN</name>
<dbReference type="EMBL" id="QRTJ01000018">
    <property type="protein sequence ID" value="RGQ66574.1"/>
    <property type="molecule type" value="Genomic_DNA"/>
</dbReference>
<feature type="coiled-coil region" evidence="1">
    <location>
        <begin position="377"/>
        <end position="404"/>
    </location>
</feature>
<evidence type="ECO:0000313" key="3">
    <source>
        <dbReference type="EMBL" id="RGQ66574.1"/>
    </source>
</evidence>